<comment type="similarity">
    <text evidence="1 3">Belongs to the cut8/STS1 family.</text>
</comment>
<reference evidence="5 6" key="1">
    <citation type="submission" date="2020-01" db="EMBL/GenBank/DDBJ databases">
        <authorList>
            <person name="Gupta K D."/>
        </authorList>
    </citation>
    <scope>NUCLEOTIDE SEQUENCE [LARGE SCALE GENOMIC DNA]</scope>
</reference>
<evidence type="ECO:0000256" key="2">
    <source>
        <dbReference type="ARBA" id="ARBA00023242"/>
    </source>
</evidence>
<protein>
    <recommendedName>
        <fullName evidence="3">Tethering factor for nuclear proteasome STS1</fullName>
    </recommendedName>
</protein>
<dbReference type="Gene3D" id="1.20.58.1590">
    <property type="entry name" value="Tethering factor for nuclear proteasome Cut8/Sts1"/>
    <property type="match status" value="1"/>
</dbReference>
<dbReference type="GO" id="GO:0070628">
    <property type="term" value="F:proteasome binding"/>
    <property type="evidence" value="ECO:0007669"/>
    <property type="project" value="TreeGrafter"/>
</dbReference>
<evidence type="ECO:0000313" key="6">
    <source>
        <dbReference type="Proteomes" id="UP000467700"/>
    </source>
</evidence>
<evidence type="ECO:0000256" key="3">
    <source>
        <dbReference type="RuleBase" id="RU368013"/>
    </source>
</evidence>
<keyword evidence="2 3" id="KW-0539">Nucleus</keyword>
<feature type="compositionally biased region" description="Basic and acidic residues" evidence="4">
    <location>
        <begin position="89"/>
        <end position="105"/>
    </location>
</feature>
<feature type="region of interest" description="Disordered" evidence="4">
    <location>
        <begin position="32"/>
        <end position="134"/>
    </location>
</feature>
<keyword evidence="3" id="KW-0813">Transport</keyword>
<dbReference type="GO" id="GO:0031965">
    <property type="term" value="C:nuclear membrane"/>
    <property type="evidence" value="ECO:0007669"/>
    <property type="project" value="TreeGrafter"/>
</dbReference>
<name>A0A8S0W128_CYCAE</name>
<dbReference type="PANTHER" id="PTHR28032:SF1">
    <property type="entry name" value="FI02826P"/>
    <property type="match status" value="1"/>
</dbReference>
<sequence>MANVLHPHINFHPRPVSHAPSPFGFGFGLGPTGSSSMSSTGWGSATPGHTNPAAFQQLATSVTQSANSSRPQKRRLEHDEESEGSRYPTPRDESMDRSPTPERPKRAAPKRARVVNPFSATSKEENLLAKDKHPHEEDDVDIGVLIASLPPQSLLPILAGLLKAQPSLKSTILPLIPRPSAQEAIEALKKASQKLHEKYPYSSGSVFSSQPLFCMPQPQPAMRDEYILSRIRPHVVEFVSTCVSYLPYFSYKPPSSQSTNKQSTSSSPLQSMQHDKFQPAETFRFLADVTKLISDHQPLMISELEPLVLPRLTQEWETWLKNLDHLVNRDGFLLSVHVVRSWEVEIEKLGDSRAQGLAHLMRTVLQHYPLKEGWENRLRGTPPMQF</sequence>
<keyword evidence="6" id="KW-1185">Reference proteome</keyword>
<comment type="caution">
    <text evidence="5">The sequence shown here is derived from an EMBL/GenBank/DDBJ whole genome shotgun (WGS) entry which is preliminary data.</text>
</comment>
<dbReference type="GO" id="GO:0005737">
    <property type="term" value="C:cytoplasm"/>
    <property type="evidence" value="ECO:0007669"/>
    <property type="project" value="UniProtKB-SubCell"/>
</dbReference>
<dbReference type="GO" id="GO:0031144">
    <property type="term" value="P:proteasome localization"/>
    <property type="evidence" value="ECO:0007669"/>
    <property type="project" value="UniProtKB-UniRule"/>
</dbReference>
<evidence type="ECO:0000256" key="1">
    <source>
        <dbReference type="ARBA" id="ARBA00006199"/>
    </source>
</evidence>
<dbReference type="Pfam" id="PF08559">
    <property type="entry name" value="Cut8"/>
    <property type="match status" value="1"/>
</dbReference>
<feature type="compositionally biased region" description="Low complexity" evidence="4">
    <location>
        <begin position="253"/>
        <end position="267"/>
    </location>
</feature>
<feature type="compositionally biased region" description="Polar residues" evidence="4">
    <location>
        <begin position="47"/>
        <end position="70"/>
    </location>
</feature>
<organism evidence="5 6">
    <name type="scientific">Cyclocybe aegerita</name>
    <name type="common">Black poplar mushroom</name>
    <name type="synonym">Agrocybe aegerita</name>
    <dbReference type="NCBI Taxonomy" id="1973307"/>
    <lineage>
        <taxon>Eukaryota</taxon>
        <taxon>Fungi</taxon>
        <taxon>Dikarya</taxon>
        <taxon>Basidiomycota</taxon>
        <taxon>Agaricomycotina</taxon>
        <taxon>Agaricomycetes</taxon>
        <taxon>Agaricomycetidae</taxon>
        <taxon>Agaricales</taxon>
        <taxon>Agaricineae</taxon>
        <taxon>Bolbitiaceae</taxon>
        <taxon>Cyclocybe</taxon>
    </lineage>
</organism>
<comment type="subunit">
    <text evidence="3">Binds the proteasome.</text>
</comment>
<evidence type="ECO:0000313" key="5">
    <source>
        <dbReference type="EMBL" id="CAA7258659.1"/>
    </source>
</evidence>
<dbReference type="Proteomes" id="UP000467700">
    <property type="component" value="Unassembled WGS sequence"/>
</dbReference>
<dbReference type="GO" id="GO:0071630">
    <property type="term" value="P:nuclear protein quality control by the ubiquitin-proteasome system"/>
    <property type="evidence" value="ECO:0007669"/>
    <property type="project" value="UniProtKB-UniRule"/>
</dbReference>
<dbReference type="InterPro" id="IPR038422">
    <property type="entry name" value="Cut8/Sts1_sf"/>
</dbReference>
<feature type="region of interest" description="Disordered" evidence="4">
    <location>
        <begin position="253"/>
        <end position="273"/>
    </location>
</feature>
<dbReference type="InterPro" id="IPR013868">
    <property type="entry name" value="Cut8/Sts1_fam"/>
</dbReference>
<dbReference type="PANTHER" id="PTHR28032">
    <property type="entry name" value="FI02826P"/>
    <property type="match status" value="1"/>
</dbReference>
<feature type="compositionally biased region" description="Basic and acidic residues" evidence="4">
    <location>
        <begin position="122"/>
        <end position="134"/>
    </location>
</feature>
<keyword evidence="3" id="KW-0963">Cytoplasm</keyword>
<dbReference type="OrthoDB" id="10061064at2759"/>
<feature type="compositionally biased region" description="Low complexity" evidence="4">
    <location>
        <begin position="32"/>
        <end position="46"/>
    </location>
</feature>
<accession>A0A8S0W128</accession>
<gene>
    <name evidence="5" type="ORF">AAE3_LOCUS1021</name>
</gene>
<comment type="function">
    <text evidence="3">Involved in ubiquitin-mediated protein degradation. Regulatory factor in the ubiquitin/proteasome pathway that controls the turnover of proteasome substrates. Targets proteasomes to the nucleus and facilitates the degradation of nuclear proteins.</text>
</comment>
<dbReference type="EMBL" id="CACVBS010000002">
    <property type="protein sequence ID" value="CAA7258659.1"/>
    <property type="molecule type" value="Genomic_DNA"/>
</dbReference>
<dbReference type="AlphaFoldDB" id="A0A8S0W128"/>
<evidence type="ECO:0000256" key="4">
    <source>
        <dbReference type="SAM" id="MobiDB-lite"/>
    </source>
</evidence>
<proteinExistence type="inferred from homology"/>
<dbReference type="GO" id="GO:0015031">
    <property type="term" value="P:protein transport"/>
    <property type="evidence" value="ECO:0007669"/>
    <property type="project" value="UniProtKB-UniRule"/>
</dbReference>
<comment type="subcellular location">
    <subcellularLocation>
        <location evidence="3">Cytoplasm</location>
    </subcellularLocation>
    <subcellularLocation>
        <location evidence="3">Nucleus</location>
    </subcellularLocation>
</comment>
<keyword evidence="3" id="KW-0653">Protein transport</keyword>